<dbReference type="PANTHER" id="PTHR30269:SF32">
    <property type="entry name" value="MEMBRANE TRANSPORTER PROTEIN-RELATED"/>
    <property type="match status" value="1"/>
</dbReference>
<feature type="transmembrane region" description="Helical" evidence="8">
    <location>
        <begin position="233"/>
        <end position="251"/>
    </location>
</feature>
<feature type="transmembrane region" description="Helical" evidence="8">
    <location>
        <begin position="203"/>
        <end position="221"/>
    </location>
</feature>
<dbReference type="GO" id="GO:0005886">
    <property type="term" value="C:plasma membrane"/>
    <property type="evidence" value="ECO:0007669"/>
    <property type="project" value="UniProtKB-SubCell"/>
</dbReference>
<sequence length="255" mass="26107">MAMVLSVHEVSVGVLLAVVAVFLLAGVVKGVVGLGLPTISMALLALLIAPAQAAALLVVPSLLTNLWQAGPWRAVRAEAGRLGGLLAGCVAGTLAGAAWLGAPTGGTASVVLGLALLAYAAWGLAGRRFLVPRRHEAWMGPLAGLLTGLLTAASGVFVLPAVPYLQGLGLAKDELIRAMGLAFTASTLALAAGLWLNASYDGWTLAASCLMLLPAVAGMQLGAALRARLSLEHFRFCFFLCLAGLGLHMILRQWG</sequence>
<feature type="transmembrane region" description="Helical" evidence="8">
    <location>
        <begin position="42"/>
        <end position="67"/>
    </location>
</feature>
<dbReference type="InterPro" id="IPR002781">
    <property type="entry name" value="TM_pro_TauE-like"/>
</dbReference>
<comment type="caution">
    <text evidence="9">The sequence shown here is derived from an EMBL/GenBank/DDBJ whole genome shotgun (WGS) entry which is preliminary data.</text>
</comment>
<protein>
    <recommendedName>
        <fullName evidence="8">Probable membrane transporter protein</fullName>
    </recommendedName>
</protein>
<feature type="transmembrane region" description="Helical" evidence="8">
    <location>
        <begin position="12"/>
        <end position="36"/>
    </location>
</feature>
<keyword evidence="5 8" id="KW-0812">Transmembrane</keyword>
<dbReference type="InterPro" id="IPR052017">
    <property type="entry name" value="TSUP"/>
</dbReference>
<keyword evidence="10" id="KW-1185">Reference proteome</keyword>
<feature type="transmembrane region" description="Helical" evidence="8">
    <location>
        <begin position="137"/>
        <end position="163"/>
    </location>
</feature>
<evidence type="ECO:0000313" key="10">
    <source>
        <dbReference type="Proteomes" id="UP000078084"/>
    </source>
</evidence>
<dbReference type="AlphaFoldDB" id="A0A171KV93"/>
<feature type="transmembrane region" description="Helical" evidence="8">
    <location>
        <begin position="175"/>
        <end position="196"/>
    </location>
</feature>
<reference evidence="9 10" key="1">
    <citation type="submission" date="2015-04" db="EMBL/GenBank/DDBJ databases">
        <title>Genome sequence of Kerstersia gyiorum CG1.</title>
        <authorList>
            <person name="Greninger A.L."/>
            <person name="Kozyreva V."/>
            <person name="Chaturvedi V."/>
        </authorList>
    </citation>
    <scope>NUCLEOTIDE SEQUENCE [LARGE SCALE GENOMIC DNA]</scope>
    <source>
        <strain evidence="9 10">CG1</strain>
    </source>
</reference>
<dbReference type="Pfam" id="PF01925">
    <property type="entry name" value="TauE"/>
    <property type="match status" value="1"/>
</dbReference>
<dbReference type="PATRIC" id="fig|206506.3.peg.42"/>
<evidence type="ECO:0000256" key="6">
    <source>
        <dbReference type="ARBA" id="ARBA00022989"/>
    </source>
</evidence>
<comment type="subcellular location">
    <subcellularLocation>
        <location evidence="1 8">Cell membrane</location>
        <topology evidence="1 8">Multi-pass membrane protein</topology>
    </subcellularLocation>
</comment>
<evidence type="ECO:0000256" key="1">
    <source>
        <dbReference type="ARBA" id="ARBA00004651"/>
    </source>
</evidence>
<keyword evidence="7 8" id="KW-0472">Membrane</keyword>
<evidence type="ECO:0000256" key="2">
    <source>
        <dbReference type="ARBA" id="ARBA00009142"/>
    </source>
</evidence>
<evidence type="ECO:0000256" key="4">
    <source>
        <dbReference type="ARBA" id="ARBA00022475"/>
    </source>
</evidence>
<feature type="transmembrane region" description="Helical" evidence="8">
    <location>
        <begin position="106"/>
        <end position="125"/>
    </location>
</feature>
<evidence type="ECO:0000256" key="5">
    <source>
        <dbReference type="ARBA" id="ARBA00022692"/>
    </source>
</evidence>
<keyword evidence="4 8" id="KW-1003">Cell membrane</keyword>
<organism evidence="9 10">
    <name type="scientific">Kerstersia gyiorum</name>
    <dbReference type="NCBI Taxonomy" id="206506"/>
    <lineage>
        <taxon>Bacteria</taxon>
        <taxon>Pseudomonadati</taxon>
        <taxon>Pseudomonadota</taxon>
        <taxon>Betaproteobacteria</taxon>
        <taxon>Burkholderiales</taxon>
        <taxon>Alcaligenaceae</taxon>
        <taxon>Kerstersia</taxon>
    </lineage>
</organism>
<comment type="similarity">
    <text evidence="2 8">Belongs to the 4-toluene sulfonate uptake permease (TSUP) (TC 2.A.102) family.</text>
</comment>
<feature type="transmembrane region" description="Helical" evidence="8">
    <location>
        <begin position="79"/>
        <end position="100"/>
    </location>
</feature>
<proteinExistence type="inferred from homology"/>
<evidence type="ECO:0000256" key="3">
    <source>
        <dbReference type="ARBA" id="ARBA00022448"/>
    </source>
</evidence>
<dbReference type="PANTHER" id="PTHR30269">
    <property type="entry name" value="TRANSMEMBRANE PROTEIN YFCA"/>
    <property type="match status" value="1"/>
</dbReference>
<evidence type="ECO:0000256" key="8">
    <source>
        <dbReference type="RuleBase" id="RU363041"/>
    </source>
</evidence>
<evidence type="ECO:0000313" key="9">
    <source>
        <dbReference type="EMBL" id="KKO72810.1"/>
    </source>
</evidence>
<name>A0A171KV93_9BURK</name>
<dbReference type="Proteomes" id="UP000078084">
    <property type="component" value="Unassembled WGS sequence"/>
</dbReference>
<keyword evidence="3" id="KW-0813">Transport</keyword>
<accession>A0A171KV93</accession>
<dbReference type="EMBL" id="LBNE01000001">
    <property type="protein sequence ID" value="KKO72810.1"/>
    <property type="molecule type" value="Genomic_DNA"/>
</dbReference>
<evidence type="ECO:0000256" key="7">
    <source>
        <dbReference type="ARBA" id="ARBA00023136"/>
    </source>
</evidence>
<gene>
    <name evidence="9" type="ORF">AAV32_00100</name>
</gene>
<keyword evidence="6 8" id="KW-1133">Transmembrane helix</keyword>